<feature type="transmembrane region" description="Helical" evidence="1">
    <location>
        <begin position="377"/>
        <end position="400"/>
    </location>
</feature>
<keyword evidence="1" id="KW-0812">Transmembrane</keyword>
<feature type="transmembrane region" description="Helical" evidence="1">
    <location>
        <begin position="534"/>
        <end position="556"/>
    </location>
</feature>
<name>A0AAU7DQH2_9BACT</name>
<evidence type="ECO:0000256" key="1">
    <source>
        <dbReference type="SAM" id="Phobius"/>
    </source>
</evidence>
<feature type="transmembrane region" description="Helical" evidence="1">
    <location>
        <begin position="198"/>
        <end position="222"/>
    </location>
</feature>
<proteinExistence type="predicted"/>
<organism evidence="2">
    <name type="scientific">Telmatobacter sp. DSM 110680</name>
    <dbReference type="NCBI Taxonomy" id="3036704"/>
    <lineage>
        <taxon>Bacteria</taxon>
        <taxon>Pseudomonadati</taxon>
        <taxon>Acidobacteriota</taxon>
        <taxon>Terriglobia</taxon>
        <taxon>Terriglobales</taxon>
        <taxon>Acidobacteriaceae</taxon>
        <taxon>Telmatobacter</taxon>
    </lineage>
</organism>
<accession>A0AAU7DQH2</accession>
<feature type="transmembrane region" description="Helical" evidence="1">
    <location>
        <begin position="64"/>
        <end position="87"/>
    </location>
</feature>
<keyword evidence="1" id="KW-0472">Membrane</keyword>
<feature type="transmembrane region" description="Helical" evidence="1">
    <location>
        <begin position="234"/>
        <end position="255"/>
    </location>
</feature>
<evidence type="ECO:0000313" key="2">
    <source>
        <dbReference type="EMBL" id="XBH19503.1"/>
    </source>
</evidence>
<feature type="transmembrane region" description="Helical" evidence="1">
    <location>
        <begin position="412"/>
        <end position="432"/>
    </location>
</feature>
<protein>
    <submittedName>
        <fullName evidence="2">Uncharacterized protein</fullName>
    </submittedName>
</protein>
<dbReference type="AlphaFoldDB" id="A0AAU7DQH2"/>
<sequence>MADEFQRLLVTRDAVPAVLSLNVQAAMGPVREPERSQFVLLMRLFLERFFNHETASADGEGKTLLVQLAVATGIPGFMVGLFLWPVYHPVIVWPPHPDTIPGPPPYWVQMNHHFFFVLYSFVAMGLITVFEWDLFFPDLLDVLVLGTLPLEQRRIFLGRAAAIGIFIVGFLFDANFLASLMFPVVADPVYMLSFLTGHVAGVAASGLFAALFIVALQSLLLAALGERLFRKISLVLQGGAVTVLVMLFLLFPVLSGVTPALLQSHNSVALWFPPFWFLGMYQMLLEGGAALPIFHELAARGLAVLLAVAAIGMVAYPLAYFRRVRYLLVGAPPRARRNSVLAPLNGVLHACLVRDPIRRSVFHFINQTLLRVQRYRIYFVLYGGVGLSVLIATVLRLTVVGGHLRAEASADGIRVAVGIVAFWVTTGLRTAFVSPGNQRGNWIFRFTHGRPANFDAAMDELVAAKLWVLLCALTITEAAVVVLRLAAPSELLSLPAMAAQLLVGAGISVLLTDAFFANVMMVPFTGEPAAEKPNIAFTLLKFFTFFPLVTAVALVAEQWIEQGWLHFGAAVIAIVVSHLWFRYRHREQVRLHSAQAELEEGEDDFPMRLGLRY</sequence>
<dbReference type="RefSeq" id="WP_348264721.1">
    <property type="nucleotide sequence ID" value="NZ_CP121196.1"/>
</dbReference>
<gene>
    <name evidence="2" type="ORF">P8935_09320</name>
</gene>
<feature type="transmembrane region" description="Helical" evidence="1">
    <location>
        <begin position="499"/>
        <end position="522"/>
    </location>
</feature>
<feature type="transmembrane region" description="Helical" evidence="1">
    <location>
        <begin position="466"/>
        <end position="487"/>
    </location>
</feature>
<reference evidence="2" key="1">
    <citation type="submission" date="2023-03" db="EMBL/GenBank/DDBJ databases">
        <title>Edaphobacter sp.</title>
        <authorList>
            <person name="Huber K.J."/>
            <person name="Papendorf J."/>
            <person name="Pilke C."/>
            <person name="Bunk B."/>
            <person name="Sproeer C."/>
            <person name="Pester M."/>
        </authorList>
    </citation>
    <scope>NUCLEOTIDE SEQUENCE</scope>
    <source>
        <strain evidence="2">DSM 110680</strain>
    </source>
</reference>
<dbReference type="EMBL" id="CP121196">
    <property type="protein sequence ID" value="XBH19503.1"/>
    <property type="molecule type" value="Genomic_DNA"/>
</dbReference>
<feature type="transmembrane region" description="Helical" evidence="1">
    <location>
        <begin position="156"/>
        <end position="178"/>
    </location>
</feature>
<feature type="transmembrane region" description="Helical" evidence="1">
    <location>
        <begin position="114"/>
        <end position="135"/>
    </location>
</feature>
<feature type="transmembrane region" description="Helical" evidence="1">
    <location>
        <begin position="562"/>
        <end position="581"/>
    </location>
</feature>
<keyword evidence="1" id="KW-1133">Transmembrane helix</keyword>
<feature type="transmembrane region" description="Helical" evidence="1">
    <location>
        <begin position="301"/>
        <end position="320"/>
    </location>
</feature>